<feature type="region of interest" description="Disordered" evidence="1">
    <location>
        <begin position="181"/>
        <end position="200"/>
    </location>
</feature>
<dbReference type="STRING" id="112413.SAMN05421854_117156"/>
<accession>A0A1I6A6X8</accession>
<reference evidence="4 5" key="1">
    <citation type="submission" date="2016-10" db="EMBL/GenBank/DDBJ databases">
        <authorList>
            <person name="de Groot N.N."/>
        </authorList>
    </citation>
    <scope>NUCLEOTIDE SEQUENCE [LARGE SCALE GENOMIC DNA]</scope>
    <source>
        <strain evidence="4 5">DSM 44637</strain>
    </source>
</reference>
<dbReference type="InterPro" id="IPR024344">
    <property type="entry name" value="MDMPI_metal-binding"/>
</dbReference>
<evidence type="ECO:0000256" key="1">
    <source>
        <dbReference type="SAM" id="MobiDB-lite"/>
    </source>
</evidence>
<dbReference type="Proteomes" id="UP000199137">
    <property type="component" value="Unassembled WGS sequence"/>
</dbReference>
<keyword evidence="6" id="KW-1185">Reference proteome</keyword>
<dbReference type="Pfam" id="PF11716">
    <property type="entry name" value="MDMPI_N"/>
    <property type="match status" value="1"/>
</dbReference>
<dbReference type="Proteomes" id="UP000470404">
    <property type="component" value="Unassembled WGS sequence"/>
</dbReference>
<gene>
    <name evidence="3" type="ORF">G3I59_13105</name>
    <name evidence="4" type="ORF">SAMN05421854_117156</name>
</gene>
<dbReference type="GO" id="GO:0046872">
    <property type="term" value="F:metal ion binding"/>
    <property type="evidence" value="ECO:0007669"/>
    <property type="project" value="InterPro"/>
</dbReference>
<evidence type="ECO:0000313" key="5">
    <source>
        <dbReference type="Proteomes" id="UP000199137"/>
    </source>
</evidence>
<evidence type="ECO:0000259" key="2">
    <source>
        <dbReference type="Pfam" id="PF11716"/>
    </source>
</evidence>
<dbReference type="RefSeq" id="WP_067586664.1">
    <property type="nucleotide sequence ID" value="NZ_FOWC01000017.1"/>
</dbReference>
<name>A0A1I6A6X8_9PSEU</name>
<proteinExistence type="predicted"/>
<dbReference type="EMBL" id="JAAGNC010000071">
    <property type="protein sequence ID" value="NEC56499.1"/>
    <property type="molecule type" value="Genomic_DNA"/>
</dbReference>
<evidence type="ECO:0000313" key="4">
    <source>
        <dbReference type="EMBL" id="SFQ64459.1"/>
    </source>
</evidence>
<evidence type="ECO:0000313" key="3">
    <source>
        <dbReference type="EMBL" id="NEC56499.1"/>
    </source>
</evidence>
<protein>
    <submittedName>
        <fullName evidence="4">Mycothiol maleylpyruvate isomerase N-terminal domain-containing protein</fullName>
    </submittedName>
</protein>
<organism evidence="4 5">
    <name type="scientific">Amycolatopsis rubida</name>
    <dbReference type="NCBI Taxonomy" id="112413"/>
    <lineage>
        <taxon>Bacteria</taxon>
        <taxon>Bacillati</taxon>
        <taxon>Actinomycetota</taxon>
        <taxon>Actinomycetes</taxon>
        <taxon>Pseudonocardiales</taxon>
        <taxon>Pseudonocardiaceae</taxon>
        <taxon>Amycolatopsis</taxon>
    </lineage>
</organism>
<dbReference type="GO" id="GO:0016853">
    <property type="term" value="F:isomerase activity"/>
    <property type="evidence" value="ECO:0007669"/>
    <property type="project" value="UniProtKB-KW"/>
</dbReference>
<dbReference type="EMBL" id="FOWC01000017">
    <property type="protein sequence ID" value="SFQ64459.1"/>
    <property type="molecule type" value="Genomic_DNA"/>
</dbReference>
<dbReference type="OrthoDB" id="4453346at2"/>
<dbReference type="SUPFAM" id="SSF109854">
    <property type="entry name" value="DinB/YfiT-like putative metalloenzymes"/>
    <property type="match status" value="1"/>
</dbReference>
<keyword evidence="4" id="KW-0670">Pyruvate</keyword>
<reference evidence="3 6" key="2">
    <citation type="submission" date="2020-01" db="EMBL/GenBank/DDBJ databases">
        <title>Insect and environment-associated Actinomycetes.</title>
        <authorList>
            <person name="Currrie C."/>
            <person name="Chevrette M."/>
            <person name="Carlson C."/>
            <person name="Stubbendieck R."/>
            <person name="Wendt-Pienkowski E."/>
        </authorList>
    </citation>
    <scope>NUCLEOTIDE SEQUENCE [LARGE SCALE GENOMIC DNA]</scope>
    <source>
        <strain evidence="3 6">SID8386</strain>
    </source>
</reference>
<evidence type="ECO:0000313" key="6">
    <source>
        <dbReference type="Proteomes" id="UP000470404"/>
    </source>
</evidence>
<dbReference type="AlphaFoldDB" id="A0A1I6A6X8"/>
<sequence>MTVRAEALDEALSCVSSALGPAIGGDWTRPAGDLEWDCRYTAEHLGDTLLSYAAQVVSRPADHYVRFLAKTDADASPAELLEFVIAGGRLLAAAVRSSRPGERAYHPTGRSDPAGFAAMGCVELLLHGDDIAQGLGVAIDPPRDTCARVVARLFPEQEPIPDAWDALRWCAGRIDLPGRPRRTGWKWRGSPPGDRSIPEE</sequence>
<dbReference type="Gene3D" id="1.20.120.450">
    <property type="entry name" value="dinb family like domain"/>
    <property type="match status" value="1"/>
</dbReference>
<dbReference type="InterPro" id="IPR034660">
    <property type="entry name" value="DinB/YfiT-like"/>
</dbReference>
<keyword evidence="4" id="KW-0413">Isomerase</keyword>
<feature type="domain" description="Mycothiol-dependent maleylpyruvate isomerase metal-binding" evidence="2">
    <location>
        <begin position="24"/>
        <end position="132"/>
    </location>
</feature>